<keyword evidence="1" id="KW-1133">Transmembrane helix</keyword>
<protein>
    <submittedName>
        <fullName evidence="2">Uncharacterized protein</fullName>
    </submittedName>
</protein>
<gene>
    <name evidence="2" type="ORF">VA613_08505</name>
</gene>
<dbReference type="EMBL" id="CP141769">
    <property type="protein sequence ID" value="WRS38058.1"/>
    <property type="molecule type" value="Genomic_DNA"/>
</dbReference>
<keyword evidence="1" id="KW-0472">Membrane</keyword>
<dbReference type="Proteomes" id="UP001334732">
    <property type="component" value="Chromosome"/>
</dbReference>
<feature type="transmembrane region" description="Helical" evidence="1">
    <location>
        <begin position="9"/>
        <end position="28"/>
    </location>
</feature>
<evidence type="ECO:0000313" key="3">
    <source>
        <dbReference type="Proteomes" id="UP001334732"/>
    </source>
</evidence>
<sequence>MNNERHSRNFWLGNGILAIAMLALFFMGQLSEALGIWAVVLWMVLAAAGMALLMSDKSGEPPASD</sequence>
<name>A0ABZ1CJE6_9PROT</name>
<proteinExistence type="predicted"/>
<keyword evidence="1" id="KW-0812">Transmembrane</keyword>
<dbReference type="RefSeq" id="WP_324778673.1">
    <property type="nucleotide sequence ID" value="NZ_CP141769.1"/>
</dbReference>
<evidence type="ECO:0000313" key="2">
    <source>
        <dbReference type="EMBL" id="WRS38058.1"/>
    </source>
</evidence>
<accession>A0ABZ1CJE6</accession>
<organism evidence="2 3">
    <name type="scientific">Thiobacillus sedimenti</name>
    <dbReference type="NCBI Taxonomy" id="3110231"/>
    <lineage>
        <taxon>Bacteria</taxon>
        <taxon>Pseudomonadati</taxon>
        <taxon>Pseudomonadota</taxon>
        <taxon>Betaproteobacteria</taxon>
        <taxon>Nitrosomonadales</taxon>
        <taxon>Thiobacillaceae</taxon>
        <taxon>Thiobacillus</taxon>
    </lineage>
</organism>
<reference evidence="2 3" key="1">
    <citation type="submission" date="2023-12" db="EMBL/GenBank/DDBJ databases">
        <title>Thiobacillus sedimentum sp. nov., a chemolithoautotrophic sulfur-oxidizing bacterium isolated from freshwater sediment.</title>
        <authorList>
            <person name="Luo J."/>
            <person name="Dai C."/>
        </authorList>
    </citation>
    <scope>NUCLEOTIDE SEQUENCE [LARGE SCALE GENOMIC DNA]</scope>
    <source>
        <strain evidence="2 3">SCUT-2</strain>
    </source>
</reference>
<evidence type="ECO:0000256" key="1">
    <source>
        <dbReference type="SAM" id="Phobius"/>
    </source>
</evidence>
<keyword evidence="3" id="KW-1185">Reference proteome</keyword>
<feature type="transmembrane region" description="Helical" evidence="1">
    <location>
        <begin position="34"/>
        <end position="54"/>
    </location>
</feature>